<evidence type="ECO:0000256" key="11">
    <source>
        <dbReference type="ARBA" id="ARBA00030848"/>
    </source>
</evidence>
<comment type="catalytic activity">
    <reaction evidence="13">
        <text>CDP-glycerol + H2O = sn-glycerol 3-phosphate + CMP + 2 H(+)</text>
        <dbReference type="Rhea" id="RHEA:21692"/>
        <dbReference type="ChEBI" id="CHEBI:15377"/>
        <dbReference type="ChEBI" id="CHEBI:15378"/>
        <dbReference type="ChEBI" id="CHEBI:57597"/>
        <dbReference type="ChEBI" id="CHEBI:58311"/>
        <dbReference type="ChEBI" id="CHEBI:60377"/>
        <dbReference type="EC" id="3.6.1.16"/>
    </reaction>
</comment>
<feature type="transmembrane region" description="Helical" evidence="18">
    <location>
        <begin position="46"/>
        <end position="75"/>
    </location>
</feature>
<feature type="domain" description="Late embryogenesis abundant protein LEA-2 subgroup" evidence="20">
    <location>
        <begin position="111"/>
        <end position="209"/>
    </location>
</feature>
<proteinExistence type="inferred from homology"/>
<dbReference type="Gene3D" id="3.60.21.10">
    <property type="match status" value="1"/>
</dbReference>
<dbReference type="PANTHER" id="PTHR16509">
    <property type="match status" value="1"/>
</dbReference>
<evidence type="ECO:0000256" key="6">
    <source>
        <dbReference type="ARBA" id="ARBA00012529"/>
    </source>
</evidence>
<dbReference type="GO" id="GO:0008663">
    <property type="term" value="F:2',3'-cyclic-nucleotide 2'-phosphodiesterase activity"/>
    <property type="evidence" value="ECO:0007669"/>
    <property type="project" value="TreeGrafter"/>
</dbReference>
<evidence type="ECO:0000256" key="5">
    <source>
        <dbReference type="ARBA" id="ARBA00012453"/>
    </source>
</evidence>
<sequence length="520" mass="58493">MEREEHIQERIDRRPHPPADEAAGRRPNKLSLRPRLQPVSRRTHPLAWIIAAFCTVFSIIIILSGLAVLTIYLVFRPKSPRFDIASVSLNAAYLDAGALLNADVTILTNFSNPNRKVDVSFGYLQLDLYFHGVMIATQGIGPFAARRGESTLRNVHMISSQVALPPKAAKAWTDGVAANRVAVKVVGSFRTRANLGRVLHLTYWLHSNCNIMVSAPPNGVLQFRRYVQYADIPDGLSYSGVPRYYRHSILVLQRAVSKWNDHKVQFAMNFGDIVDGFCPKDKSLSTVQKVIKEFNGFNGPTYHMIGNHCLYNLPRNELISLFKMPSFDGHAYYDFSPSPGYRFVILDAYDISAIGWPKDHAITLTAMQILEKKNPNANKNSPNGMVGLEKRFLMFNGAVGKEQLLWLDSILRDSSKNKEKVIICCHLPIHPKAASMKALVWNYEEVLKVIHSYKCVKACFAGHDHQGGYFVDTHGIHHRVFEAALESPPGSNSFGHIDVYHDRFSLIGTDRMKSTEMVFS</sequence>
<feature type="region of interest" description="Disordered" evidence="17">
    <location>
        <begin position="1"/>
        <end position="27"/>
    </location>
</feature>
<comment type="subunit">
    <text evidence="3">Monomer.</text>
</comment>
<comment type="catalytic activity">
    <reaction evidence="15">
        <text>ADP-D-ribose + H2O = D-ribose 5-phosphate + AMP + 2 H(+)</text>
        <dbReference type="Rhea" id="RHEA:10412"/>
        <dbReference type="ChEBI" id="CHEBI:15377"/>
        <dbReference type="ChEBI" id="CHEBI:15378"/>
        <dbReference type="ChEBI" id="CHEBI:57967"/>
        <dbReference type="ChEBI" id="CHEBI:78346"/>
        <dbReference type="ChEBI" id="CHEBI:456215"/>
        <dbReference type="EC" id="3.6.1.53"/>
    </reaction>
</comment>
<comment type="catalytic activity">
    <reaction evidence="14">
        <text>CDP-choline + H2O = phosphocholine + CMP + 2 H(+)</text>
        <dbReference type="Rhea" id="RHEA:32487"/>
        <dbReference type="ChEBI" id="CHEBI:15377"/>
        <dbReference type="ChEBI" id="CHEBI:15378"/>
        <dbReference type="ChEBI" id="CHEBI:58779"/>
        <dbReference type="ChEBI" id="CHEBI:60377"/>
        <dbReference type="ChEBI" id="CHEBI:295975"/>
        <dbReference type="EC" id="3.6.1.53"/>
    </reaction>
</comment>
<feature type="compositionally biased region" description="Basic and acidic residues" evidence="17">
    <location>
        <begin position="1"/>
        <end position="24"/>
    </location>
</feature>
<protein>
    <recommendedName>
        <fullName evidence="7">Manganese-dependent ADP-ribose/CDP-alcohol diphosphatase</fullName>
        <ecNumber evidence="5">3.6.1.13</ecNumber>
        <ecNumber evidence="4">3.6.1.16</ecNumber>
        <ecNumber evidence="6">3.6.1.53</ecNumber>
    </recommendedName>
    <alternativeName>
        <fullName evidence="12">ADPRibase-Mn</fullName>
    </alternativeName>
    <alternativeName>
        <fullName evidence="11">CDP-choline phosphohydrolase</fullName>
    </alternativeName>
</protein>
<dbReference type="CDD" id="cd07396">
    <property type="entry name" value="MPP_Nbla03831"/>
    <property type="match status" value="1"/>
</dbReference>
<evidence type="ECO:0000259" key="20">
    <source>
        <dbReference type="Pfam" id="PF03168"/>
    </source>
</evidence>
<keyword evidence="10" id="KW-0862">Zinc</keyword>
<gene>
    <name evidence="21" type="ORF">Cni_G05302</name>
</gene>
<evidence type="ECO:0000313" key="21">
    <source>
        <dbReference type="EMBL" id="WOK96595.1"/>
    </source>
</evidence>
<evidence type="ECO:0000256" key="14">
    <source>
        <dbReference type="ARBA" id="ARBA00047636"/>
    </source>
</evidence>
<name>A0AAQ3Q4U2_9LILI</name>
<dbReference type="InterPro" id="IPR041869">
    <property type="entry name" value="MPP_ADPRM"/>
</dbReference>
<evidence type="ECO:0000256" key="17">
    <source>
        <dbReference type="SAM" id="MobiDB-lite"/>
    </source>
</evidence>
<keyword evidence="18" id="KW-0472">Membrane</keyword>
<dbReference type="SUPFAM" id="SSF56300">
    <property type="entry name" value="Metallo-dependent phosphatases"/>
    <property type="match status" value="1"/>
</dbReference>
<dbReference type="Pfam" id="PF00149">
    <property type="entry name" value="Metallophos"/>
    <property type="match status" value="1"/>
</dbReference>
<dbReference type="EMBL" id="CP136891">
    <property type="protein sequence ID" value="WOK96595.1"/>
    <property type="molecule type" value="Genomic_DNA"/>
</dbReference>
<evidence type="ECO:0000259" key="19">
    <source>
        <dbReference type="Pfam" id="PF00149"/>
    </source>
</evidence>
<evidence type="ECO:0000256" key="1">
    <source>
        <dbReference type="ARBA" id="ARBA00001946"/>
    </source>
</evidence>
<evidence type="ECO:0000256" key="12">
    <source>
        <dbReference type="ARBA" id="ARBA00032579"/>
    </source>
</evidence>
<keyword evidence="18" id="KW-1133">Transmembrane helix</keyword>
<evidence type="ECO:0000313" key="22">
    <source>
        <dbReference type="Proteomes" id="UP001327560"/>
    </source>
</evidence>
<dbReference type="GO" id="GO:0047631">
    <property type="term" value="F:ADP-ribose diphosphatase activity"/>
    <property type="evidence" value="ECO:0007669"/>
    <property type="project" value="UniProtKB-EC"/>
</dbReference>
<evidence type="ECO:0000256" key="3">
    <source>
        <dbReference type="ARBA" id="ARBA00011245"/>
    </source>
</evidence>
<reference evidence="21 22" key="1">
    <citation type="submission" date="2023-10" db="EMBL/GenBank/DDBJ databases">
        <title>Chromosome-scale genome assembly provides insights into flower coloration mechanisms of Canna indica.</title>
        <authorList>
            <person name="Li C."/>
        </authorList>
    </citation>
    <scope>NUCLEOTIDE SEQUENCE [LARGE SCALE GENOMIC DNA]</scope>
    <source>
        <tissue evidence="21">Flower</tissue>
    </source>
</reference>
<keyword evidence="18" id="KW-0812">Transmembrane</keyword>
<accession>A0AAQ3Q4U2</accession>
<dbReference type="Proteomes" id="UP001327560">
    <property type="component" value="Chromosome 2"/>
</dbReference>
<dbReference type="EC" id="3.6.1.13" evidence="5"/>
<evidence type="ECO:0000256" key="9">
    <source>
        <dbReference type="ARBA" id="ARBA00022801"/>
    </source>
</evidence>
<keyword evidence="9" id="KW-0378">Hydrolase</keyword>
<dbReference type="GO" id="GO:0030145">
    <property type="term" value="F:manganese ion binding"/>
    <property type="evidence" value="ECO:0007669"/>
    <property type="project" value="TreeGrafter"/>
</dbReference>
<keyword evidence="22" id="KW-1185">Reference proteome</keyword>
<dbReference type="Pfam" id="PF03168">
    <property type="entry name" value="LEA_2"/>
    <property type="match status" value="1"/>
</dbReference>
<dbReference type="InterPro" id="IPR004864">
    <property type="entry name" value="LEA_2"/>
</dbReference>
<feature type="domain" description="Calcineurin-like phosphoesterase" evidence="19">
    <location>
        <begin position="262"/>
        <end position="466"/>
    </location>
</feature>
<dbReference type="PANTHER" id="PTHR16509:SF1">
    <property type="entry name" value="MANGANESE-DEPENDENT ADP-RIBOSE_CDP-ALCOHOL DIPHOSPHATASE"/>
    <property type="match status" value="1"/>
</dbReference>
<dbReference type="InterPro" id="IPR029052">
    <property type="entry name" value="Metallo-depent_PP-like"/>
</dbReference>
<evidence type="ECO:0000256" key="8">
    <source>
        <dbReference type="ARBA" id="ARBA00022723"/>
    </source>
</evidence>
<evidence type="ECO:0000256" key="15">
    <source>
        <dbReference type="ARBA" id="ARBA00047894"/>
    </source>
</evidence>
<comment type="similarity">
    <text evidence="2">Belongs to the ADPRibase-Mn family.</text>
</comment>
<evidence type="ECO:0000256" key="2">
    <source>
        <dbReference type="ARBA" id="ARBA00006362"/>
    </source>
</evidence>
<dbReference type="EC" id="3.6.1.53" evidence="6"/>
<dbReference type="AlphaFoldDB" id="A0AAQ3Q4U2"/>
<evidence type="ECO:0000256" key="16">
    <source>
        <dbReference type="ARBA" id="ARBA00049546"/>
    </source>
</evidence>
<evidence type="ECO:0000256" key="10">
    <source>
        <dbReference type="ARBA" id="ARBA00022833"/>
    </source>
</evidence>
<dbReference type="EC" id="3.6.1.16" evidence="4"/>
<comment type="catalytic activity">
    <reaction evidence="16">
        <text>ADP-D-ribose + H2O = D-ribose 5-phosphate + AMP + 2 H(+)</text>
        <dbReference type="Rhea" id="RHEA:10412"/>
        <dbReference type="ChEBI" id="CHEBI:15377"/>
        <dbReference type="ChEBI" id="CHEBI:15378"/>
        <dbReference type="ChEBI" id="CHEBI:57967"/>
        <dbReference type="ChEBI" id="CHEBI:78346"/>
        <dbReference type="ChEBI" id="CHEBI:456215"/>
        <dbReference type="EC" id="3.6.1.13"/>
    </reaction>
</comment>
<organism evidence="21 22">
    <name type="scientific">Canna indica</name>
    <name type="common">Indian-shot</name>
    <dbReference type="NCBI Taxonomy" id="4628"/>
    <lineage>
        <taxon>Eukaryota</taxon>
        <taxon>Viridiplantae</taxon>
        <taxon>Streptophyta</taxon>
        <taxon>Embryophyta</taxon>
        <taxon>Tracheophyta</taxon>
        <taxon>Spermatophyta</taxon>
        <taxon>Magnoliopsida</taxon>
        <taxon>Liliopsida</taxon>
        <taxon>Zingiberales</taxon>
        <taxon>Cannaceae</taxon>
        <taxon>Canna</taxon>
    </lineage>
</organism>
<evidence type="ECO:0000256" key="7">
    <source>
        <dbReference type="ARBA" id="ARBA00016378"/>
    </source>
</evidence>
<dbReference type="InterPro" id="IPR004843">
    <property type="entry name" value="Calcineurin-like_PHP"/>
</dbReference>
<dbReference type="GO" id="GO:0047734">
    <property type="term" value="F:CDP-glycerol diphosphatase activity"/>
    <property type="evidence" value="ECO:0007669"/>
    <property type="project" value="UniProtKB-EC"/>
</dbReference>
<keyword evidence="8" id="KW-0479">Metal-binding</keyword>
<evidence type="ECO:0000256" key="18">
    <source>
        <dbReference type="SAM" id="Phobius"/>
    </source>
</evidence>
<evidence type="ECO:0000256" key="13">
    <source>
        <dbReference type="ARBA" id="ARBA00047486"/>
    </source>
</evidence>
<comment type="cofactor">
    <cofactor evidence="1">
        <name>Mg(2+)</name>
        <dbReference type="ChEBI" id="CHEBI:18420"/>
    </cofactor>
</comment>
<evidence type="ECO:0000256" key="4">
    <source>
        <dbReference type="ARBA" id="ARBA00012443"/>
    </source>
</evidence>